<keyword evidence="5" id="KW-1185">Reference proteome</keyword>
<keyword evidence="2" id="KW-1133">Transmembrane helix</keyword>
<evidence type="ECO:0000259" key="3">
    <source>
        <dbReference type="Pfam" id="PF00884"/>
    </source>
</evidence>
<feature type="transmembrane region" description="Helical" evidence="2">
    <location>
        <begin position="52"/>
        <end position="73"/>
    </location>
</feature>
<evidence type="ECO:0000313" key="4">
    <source>
        <dbReference type="EMBL" id="ANW04500.1"/>
    </source>
</evidence>
<keyword evidence="2" id="KW-0812">Transmembrane</keyword>
<feature type="transmembrane region" description="Helical" evidence="2">
    <location>
        <begin position="85"/>
        <end position="105"/>
    </location>
</feature>
<dbReference type="Pfam" id="PF00884">
    <property type="entry name" value="Sulfatase"/>
    <property type="match status" value="1"/>
</dbReference>
<dbReference type="KEGG" id="bic:LMTR13_34590"/>
<dbReference type="OrthoDB" id="3400814at2"/>
<evidence type="ECO:0000256" key="2">
    <source>
        <dbReference type="SAM" id="Phobius"/>
    </source>
</evidence>
<protein>
    <recommendedName>
        <fullName evidence="3">Sulfatase N-terminal domain-containing protein</fullName>
    </recommendedName>
</protein>
<reference evidence="4 5" key="1">
    <citation type="submission" date="2016-07" db="EMBL/GenBank/DDBJ databases">
        <title>Complete genome sequence of Bradyrhizobium icense LMTR 13T, a potential inoculant strain isolated from lima bean (Phaseolus lunatus) in Peru.</title>
        <authorList>
            <person name="Ormeno-Orrillo E."/>
            <person name="Duran D."/>
            <person name="Rogel M.A."/>
            <person name="Rey L."/>
            <person name="Imperial J."/>
            <person name="Ruiz-Argueso T."/>
            <person name="Martinez-Romero E."/>
        </authorList>
    </citation>
    <scope>NUCLEOTIDE SEQUENCE [LARGE SCALE GENOMIC DNA]</scope>
    <source>
        <strain evidence="4 5">LMTR 13</strain>
    </source>
</reference>
<feature type="transmembrane region" description="Helical" evidence="2">
    <location>
        <begin position="145"/>
        <end position="164"/>
    </location>
</feature>
<accession>A0A1B1UNX2</accession>
<sequence>MSAPVIESTAPKPNSFLLHLALSAVAVAQPLYSVTGKTLNFFVAWRMSGVEYTLCILFVYFVPPIITWLLVSLGYRLHSYLGRALSFLVFWLYISLTCLVPSQQLARTMHVSPSYEAMLGIVALLLAGAAFLASVLLAKPKAQGFVRFFAAVTIVFPAIMMLRAHDAGVIEFSEAPPAEKMTAADRPNVILIIYDELPLTTILDANGLIDGEKFPNFHAFAQGATWLPNARAMSGFTETAVPPILAGQVRQTGVPATYKSYPENIFQRLGPSYDVLDLQFATDLNPARPPGESAGAMIEDERRWKIVSDAAIIYANVVTPPPLAIGLPAINTQHNRFGEDVHRSWRGTRHQEKFIAALGQARQPFLAVYHNVYPHNGWNHYPAGRPYPDSRWGDYISLDRRTTMLGDDNARIMHDYQAHLLQSMHADKLLGELFAQLKSNGQYDHSIIAVVADHGVSLWPGGSPRDPSDFRLPDVLNIPLIIKLPGQTGGKISFDTVRTIDIYPSILDHLDVAIPQRLQGKSFMQSVRNAAPAEGVKSTPHRDDVTLRRRLDWFGTGTSMADLYGFGRFSRYVGRHVGEFQFTHLSDAAVRLFGTRFNRTGPQLSSRIDAQINGGAQDGQTRNILVALGDRICGATQTTDLEVSGLANSFTLVVADECVDLLNKGIRVFVVGSDGQLAEIPVEGEQSTTVATIDRTLASLAELIGSLQRAGENGQGPVELGALREGGVAVPDLLVRDGWLVTPWGDVVLTRDGQTWVVDLYSAPKDVCKAVYLGANNIPGVVRIATSAFARDETNIPVTAEQADLACSNTESDIVRIIAVEARTPVDRSITTDASMARLALDKLAAVWRRLKTTLGEN</sequence>
<proteinExistence type="inferred from homology"/>
<dbReference type="RefSeq" id="WP_065731646.1">
    <property type="nucleotide sequence ID" value="NZ_CP016428.1"/>
</dbReference>
<gene>
    <name evidence="4" type="ORF">LMTR13_34590</name>
</gene>
<dbReference type="Gene3D" id="3.40.720.10">
    <property type="entry name" value="Alkaline Phosphatase, subunit A"/>
    <property type="match status" value="1"/>
</dbReference>
<comment type="similarity">
    <text evidence="1">Belongs to the sulfatase family.</text>
</comment>
<dbReference type="EMBL" id="CP016428">
    <property type="protein sequence ID" value="ANW04500.1"/>
    <property type="molecule type" value="Genomic_DNA"/>
</dbReference>
<evidence type="ECO:0000256" key="1">
    <source>
        <dbReference type="ARBA" id="ARBA00008779"/>
    </source>
</evidence>
<dbReference type="InterPro" id="IPR017850">
    <property type="entry name" value="Alkaline_phosphatase_core_sf"/>
</dbReference>
<dbReference type="SUPFAM" id="SSF53649">
    <property type="entry name" value="Alkaline phosphatase-like"/>
    <property type="match status" value="1"/>
</dbReference>
<dbReference type="InterPro" id="IPR050738">
    <property type="entry name" value="Sulfatase"/>
</dbReference>
<feature type="transmembrane region" description="Helical" evidence="2">
    <location>
        <begin position="117"/>
        <end position="138"/>
    </location>
</feature>
<keyword evidence="2" id="KW-0472">Membrane</keyword>
<dbReference type="InterPro" id="IPR000917">
    <property type="entry name" value="Sulfatase_N"/>
</dbReference>
<dbReference type="PANTHER" id="PTHR42693:SF33">
    <property type="entry name" value="ARYLSULFATASE"/>
    <property type="match status" value="1"/>
</dbReference>
<dbReference type="AlphaFoldDB" id="A0A1B1UNX2"/>
<feature type="domain" description="Sulfatase N-terminal" evidence="3">
    <location>
        <begin position="353"/>
        <end position="512"/>
    </location>
</feature>
<dbReference type="GO" id="GO:0004065">
    <property type="term" value="F:arylsulfatase activity"/>
    <property type="evidence" value="ECO:0007669"/>
    <property type="project" value="TreeGrafter"/>
</dbReference>
<evidence type="ECO:0000313" key="5">
    <source>
        <dbReference type="Proteomes" id="UP000092839"/>
    </source>
</evidence>
<dbReference type="Proteomes" id="UP000092839">
    <property type="component" value="Chromosome"/>
</dbReference>
<dbReference type="PANTHER" id="PTHR42693">
    <property type="entry name" value="ARYLSULFATASE FAMILY MEMBER"/>
    <property type="match status" value="1"/>
</dbReference>
<organism evidence="4 5">
    <name type="scientific">Bradyrhizobium icense</name>
    <dbReference type="NCBI Taxonomy" id="1274631"/>
    <lineage>
        <taxon>Bacteria</taxon>
        <taxon>Pseudomonadati</taxon>
        <taxon>Pseudomonadota</taxon>
        <taxon>Alphaproteobacteria</taxon>
        <taxon>Hyphomicrobiales</taxon>
        <taxon>Nitrobacteraceae</taxon>
        <taxon>Bradyrhizobium</taxon>
    </lineage>
</organism>
<dbReference type="STRING" id="1274631.LMTR13_34590"/>
<name>A0A1B1UNX2_9BRAD</name>